<dbReference type="Gene3D" id="2.30.42.10">
    <property type="match status" value="1"/>
</dbReference>
<dbReference type="AlphaFoldDB" id="A0AAV8Z8P1"/>
<feature type="domain" description="PDZ" evidence="2">
    <location>
        <begin position="12"/>
        <end position="71"/>
    </location>
</feature>
<reference evidence="3" key="1">
    <citation type="journal article" date="2023" name="Insect Mol. Biol.">
        <title>Genome sequencing provides insights into the evolution of gene families encoding plant cell wall-degrading enzymes in longhorned beetles.</title>
        <authorList>
            <person name="Shin N.R."/>
            <person name="Okamura Y."/>
            <person name="Kirsch R."/>
            <person name="Pauchet Y."/>
        </authorList>
    </citation>
    <scope>NUCLEOTIDE SEQUENCE</scope>
    <source>
        <strain evidence="3">AMC_N1</strain>
    </source>
</reference>
<dbReference type="InterPro" id="IPR001478">
    <property type="entry name" value="PDZ"/>
</dbReference>
<name>A0AAV8Z8P1_9CUCU</name>
<dbReference type="SMART" id="SM00228">
    <property type="entry name" value="PDZ"/>
    <property type="match status" value="1"/>
</dbReference>
<dbReference type="Proteomes" id="UP001162162">
    <property type="component" value="Unassembled WGS sequence"/>
</dbReference>
<gene>
    <name evidence="3" type="ORF">NQ318_004072</name>
</gene>
<dbReference type="SUPFAM" id="SSF50156">
    <property type="entry name" value="PDZ domain-like"/>
    <property type="match status" value="1"/>
</dbReference>
<dbReference type="PANTHER" id="PTHR19964:SF92">
    <property type="entry name" value="PATJ HOMOLOG"/>
    <property type="match status" value="1"/>
</dbReference>
<protein>
    <recommendedName>
        <fullName evidence="2">PDZ domain-containing protein</fullName>
    </recommendedName>
</protein>
<sequence length="117" mass="12607">MCLTMKPKEISGIFVKSISKGSAADLTKNIKINDRIVEVDGISVIGFTNHQAVELLRNTGPAVSIKLERYLRGPKFEQLQQAIKANELRPPSPPSPTASSLPKVPLSLVGNSSDLPT</sequence>
<dbReference type="PROSITE" id="PS50106">
    <property type="entry name" value="PDZ"/>
    <property type="match status" value="1"/>
</dbReference>
<keyword evidence="4" id="KW-1185">Reference proteome</keyword>
<feature type="region of interest" description="Disordered" evidence="1">
    <location>
        <begin position="86"/>
        <end position="117"/>
    </location>
</feature>
<evidence type="ECO:0000256" key="1">
    <source>
        <dbReference type="SAM" id="MobiDB-lite"/>
    </source>
</evidence>
<dbReference type="PANTHER" id="PTHR19964">
    <property type="entry name" value="MULTIPLE PDZ DOMAIN PROTEIN"/>
    <property type="match status" value="1"/>
</dbReference>
<proteinExistence type="predicted"/>
<dbReference type="InterPro" id="IPR036034">
    <property type="entry name" value="PDZ_sf"/>
</dbReference>
<comment type="caution">
    <text evidence="3">The sequence shown here is derived from an EMBL/GenBank/DDBJ whole genome shotgun (WGS) entry which is preliminary data.</text>
</comment>
<dbReference type="Pfam" id="PF00595">
    <property type="entry name" value="PDZ"/>
    <property type="match status" value="1"/>
</dbReference>
<evidence type="ECO:0000313" key="4">
    <source>
        <dbReference type="Proteomes" id="UP001162162"/>
    </source>
</evidence>
<accession>A0AAV8Z8P1</accession>
<dbReference type="InterPro" id="IPR051342">
    <property type="entry name" value="PDZ_scaffold"/>
</dbReference>
<evidence type="ECO:0000259" key="2">
    <source>
        <dbReference type="PROSITE" id="PS50106"/>
    </source>
</evidence>
<dbReference type="EMBL" id="JAPWTK010000009">
    <property type="protein sequence ID" value="KAJ8960337.1"/>
    <property type="molecule type" value="Genomic_DNA"/>
</dbReference>
<evidence type="ECO:0000313" key="3">
    <source>
        <dbReference type="EMBL" id="KAJ8960337.1"/>
    </source>
</evidence>
<organism evidence="3 4">
    <name type="scientific">Aromia moschata</name>
    <dbReference type="NCBI Taxonomy" id="1265417"/>
    <lineage>
        <taxon>Eukaryota</taxon>
        <taxon>Metazoa</taxon>
        <taxon>Ecdysozoa</taxon>
        <taxon>Arthropoda</taxon>
        <taxon>Hexapoda</taxon>
        <taxon>Insecta</taxon>
        <taxon>Pterygota</taxon>
        <taxon>Neoptera</taxon>
        <taxon>Endopterygota</taxon>
        <taxon>Coleoptera</taxon>
        <taxon>Polyphaga</taxon>
        <taxon>Cucujiformia</taxon>
        <taxon>Chrysomeloidea</taxon>
        <taxon>Cerambycidae</taxon>
        <taxon>Cerambycinae</taxon>
        <taxon>Callichromatini</taxon>
        <taxon>Aromia</taxon>
    </lineage>
</organism>